<evidence type="ECO:0000313" key="2">
    <source>
        <dbReference type="EMBL" id="APW37169.1"/>
    </source>
</evidence>
<evidence type="ECO:0000256" key="1">
    <source>
        <dbReference type="SAM" id="MobiDB-lite"/>
    </source>
</evidence>
<name>A0A1P8JTT2_9BURK</name>
<protein>
    <submittedName>
        <fullName evidence="2">Uncharacterized protein</fullName>
    </submittedName>
</protein>
<sequence length="614" mass="62806">MFQGPDEATPEQVTAFAQQHFGKATPAAPAAAPAPQATPDDPGAFMSALIGAGRTTDNIIDGMKQLGFNLTGDKAALEQLRADHEEKTRLYKPLQEQHAITTAIGEALPSMVVPVGGAAGVAGNVARLAVAGAAPGALEYGTAGERAGRAAGGAVAGVAGGAVVPAVARAVSKVVPAIGRTAKALTEPLYEGGRQAIAGRTLNRAAGEGADDVVQRLAGAAGLVPGSLPTAAQVAENGGIAALERSVAAAQPAEFAQRGMEQAAARTGALRDMAGDATSRAAAVDARKAATKGLYSQAAQANYTMDPQLQRLLQTPAMQEALAMAKKLAENNQRPFTFNVEPPSPFGGLGVKGPAASTQITGQGLHDLKMAVDTMLKDPASGYAGSAGDSVKALRGQLLNWMESRNPAYRQARTTYADMSKPIGQMDIGQELLTKLEPALNDYGGLARETGNKFATALRNADQTAVKATKFKGSGMADVMTPDQMRTLEGIAGDLARKANAQDLGRGVGSDTFQKLAMSNIANQSGAPGVVGGALNFPGVSKVAKFLYAGPEEKIQTIIAQALLEPKSAAKLMGEQIQRGAPQSATDVLFANPKRATQVLGGLAGLSTGNFLAQ</sequence>
<organism evidence="2 3">
    <name type="scientific">Rhodoferax koreensis</name>
    <dbReference type="NCBI Taxonomy" id="1842727"/>
    <lineage>
        <taxon>Bacteria</taxon>
        <taxon>Pseudomonadati</taxon>
        <taxon>Pseudomonadota</taxon>
        <taxon>Betaproteobacteria</taxon>
        <taxon>Burkholderiales</taxon>
        <taxon>Comamonadaceae</taxon>
        <taxon>Rhodoferax</taxon>
    </lineage>
</organism>
<dbReference type="KEGG" id="rhy:RD110_08120"/>
<proteinExistence type="predicted"/>
<accession>A0A1P8JTT2</accession>
<keyword evidence="3" id="KW-1185">Reference proteome</keyword>
<evidence type="ECO:0000313" key="3">
    <source>
        <dbReference type="Proteomes" id="UP000186609"/>
    </source>
</evidence>
<feature type="region of interest" description="Disordered" evidence="1">
    <location>
        <begin position="22"/>
        <end position="45"/>
    </location>
</feature>
<dbReference type="AlphaFoldDB" id="A0A1P8JTT2"/>
<dbReference type="EMBL" id="CP019236">
    <property type="protein sequence ID" value="APW37169.1"/>
    <property type="molecule type" value="Genomic_DNA"/>
</dbReference>
<dbReference type="STRING" id="1842727.RD110_08120"/>
<feature type="compositionally biased region" description="Low complexity" evidence="1">
    <location>
        <begin position="24"/>
        <end position="44"/>
    </location>
</feature>
<reference evidence="2 3" key="1">
    <citation type="submission" date="2017-01" db="EMBL/GenBank/DDBJ databases">
        <authorList>
            <person name="Mah S.A."/>
            <person name="Swanson W.J."/>
            <person name="Moy G.W."/>
            <person name="Vacquier V.D."/>
        </authorList>
    </citation>
    <scope>NUCLEOTIDE SEQUENCE [LARGE SCALE GENOMIC DNA]</scope>
    <source>
        <strain evidence="2 3">DCY110</strain>
    </source>
</reference>
<gene>
    <name evidence="2" type="ORF">RD110_08120</name>
</gene>
<dbReference type="Proteomes" id="UP000186609">
    <property type="component" value="Chromosome"/>
</dbReference>